<organism evidence="3 4">
    <name type="scientific">Brassica cretica</name>
    <name type="common">Mustard</name>
    <dbReference type="NCBI Taxonomy" id="69181"/>
    <lineage>
        <taxon>Eukaryota</taxon>
        <taxon>Viridiplantae</taxon>
        <taxon>Streptophyta</taxon>
        <taxon>Embryophyta</taxon>
        <taxon>Tracheophyta</taxon>
        <taxon>Spermatophyta</taxon>
        <taxon>Magnoliopsida</taxon>
        <taxon>eudicotyledons</taxon>
        <taxon>Gunneridae</taxon>
        <taxon>Pentapetalae</taxon>
        <taxon>rosids</taxon>
        <taxon>malvids</taxon>
        <taxon>Brassicales</taxon>
        <taxon>Brassicaceae</taxon>
        <taxon>Brassiceae</taxon>
        <taxon>Brassica</taxon>
    </lineage>
</organism>
<evidence type="ECO:0000259" key="2">
    <source>
        <dbReference type="SMART" id="SM00256"/>
    </source>
</evidence>
<proteinExistence type="predicted"/>
<dbReference type="SUPFAM" id="SSF81383">
    <property type="entry name" value="F-box domain"/>
    <property type="match status" value="2"/>
</dbReference>
<keyword evidence="4" id="KW-1185">Reference proteome</keyword>
<evidence type="ECO:0000256" key="1">
    <source>
        <dbReference type="SAM" id="Coils"/>
    </source>
</evidence>
<accession>A0ABQ7BVB8</accession>
<dbReference type="Pfam" id="PF03478">
    <property type="entry name" value="Beta-prop_KIB1-4"/>
    <property type="match status" value="2"/>
</dbReference>
<evidence type="ECO:0000313" key="4">
    <source>
        <dbReference type="Proteomes" id="UP000266723"/>
    </source>
</evidence>
<dbReference type="InterPro" id="IPR001810">
    <property type="entry name" value="F-box_dom"/>
</dbReference>
<dbReference type="InterPro" id="IPR005174">
    <property type="entry name" value="KIB1-4_b-propeller"/>
</dbReference>
<keyword evidence="1" id="KW-0175">Coiled coil</keyword>
<dbReference type="Proteomes" id="UP000266723">
    <property type="component" value="Unassembled WGS sequence"/>
</dbReference>
<protein>
    <recommendedName>
        <fullName evidence="2">F-box domain-containing protein</fullName>
    </recommendedName>
</protein>
<dbReference type="SMART" id="SM00256">
    <property type="entry name" value="FBOX"/>
    <property type="match status" value="2"/>
</dbReference>
<evidence type="ECO:0000313" key="3">
    <source>
        <dbReference type="EMBL" id="KAF3543247.1"/>
    </source>
</evidence>
<dbReference type="Gene3D" id="1.20.1280.50">
    <property type="match status" value="2"/>
</dbReference>
<dbReference type="EMBL" id="QGKV02000832">
    <property type="protein sequence ID" value="KAF3543247.1"/>
    <property type="molecule type" value="Genomic_DNA"/>
</dbReference>
<comment type="caution">
    <text evidence="3">The sequence shown here is derived from an EMBL/GenBank/DDBJ whole genome shotgun (WGS) entry which is preliminary data.</text>
</comment>
<feature type="non-terminal residue" evidence="3">
    <location>
        <position position="1"/>
    </location>
</feature>
<feature type="coiled-coil region" evidence="1">
    <location>
        <begin position="345"/>
        <end position="397"/>
    </location>
</feature>
<gene>
    <name evidence="3" type="ORF">DY000_02005411</name>
</gene>
<dbReference type="PANTHER" id="PTHR33127:SF88">
    <property type="entry name" value="F-BOX DOMAIN-CONTAINING PROTEIN"/>
    <property type="match status" value="1"/>
</dbReference>
<feature type="domain" description="F-box" evidence="2">
    <location>
        <begin position="38"/>
        <end position="78"/>
    </location>
</feature>
<dbReference type="PANTHER" id="PTHR33127">
    <property type="entry name" value="TRANSMEMBRANE PROTEIN"/>
    <property type="match status" value="1"/>
</dbReference>
<name>A0ABQ7BVB8_BRACR</name>
<sequence length="782" mass="90145">LKTQLKKVEAERKRFEAEVNRLRRINLENNNSGPEFCLSSDLLAVVLSRLALKDNIRSSAVCKTWGEIAASVRVRVPPCWLMAYGFTCQAFLLQSFHPRARRPAGIRYIFVDPIKISTWHPGASTTWVKEDFPNPFPCDLLDAINVVYTRDDGLFYMSLGIALGVFDPSERTWNLVPLLQPIPRFERRTMRWITEYKGEIFPVDASSVKPVVYRLNWSKSVWEKKETLDSCSIFVSDGSCVMTCGSMSNILYFWNTDIRQASQSHQLIHFWEACDNSKGGILLGLEMLMIDEEIPWRPFVFRSPISQPPTSNLVALMASDGKEILSLIFYRICNPKRSDHEEIAEARAEAERKGFEAELKRLRTISEAEELRLKTQLKKVEAERKRFEAEVNRLRRIILENNNSGPEFCLPSDLLAVVLSRLDLKDNIRSSAVCKTWGKIAASVRVRDPPCWLMYLDPCRNSYGFFDPVEKKKTKAMMMDLPESCYILYSNDGWLLMEDRASHARLFFFNPFTRERVDLPVFDTFLLMQVRFAFSCAPTNKGCVVFGITRASVSGREVEISTWRPGGASTTWAKEHFPNPFPCDLVDTINVLYNTRDGLFYMSLGIALGVFDPAARTWNLVPVLQPIPRFERHTMRWITEYKGELFLVDASSVKPVVYRLNNSFKKSVWEKKETLDGCSIFVSDGSCVMTCGLMSNILYFWNSYINDRRPSPTRYEDFTFKKNRPYKYSLCSRSLCEDPEGFYFEYRPTNRNDGVWIQPPHNVSIFDFPILPADAINTRLLY</sequence>
<reference evidence="3 4" key="1">
    <citation type="journal article" date="2020" name="BMC Genomics">
        <title>Intraspecific diversification of the crop wild relative Brassica cretica Lam. using demographic model selection.</title>
        <authorList>
            <person name="Kioukis A."/>
            <person name="Michalopoulou V.A."/>
            <person name="Briers L."/>
            <person name="Pirintsos S."/>
            <person name="Studholme D.J."/>
            <person name="Pavlidis P."/>
            <person name="Sarris P.F."/>
        </authorList>
    </citation>
    <scope>NUCLEOTIDE SEQUENCE [LARGE SCALE GENOMIC DNA]</scope>
    <source>
        <strain evidence="4">cv. PFS-1207/04</strain>
    </source>
</reference>
<feature type="domain" description="F-box" evidence="2">
    <location>
        <begin position="410"/>
        <end position="448"/>
    </location>
</feature>
<dbReference type="Pfam" id="PF00646">
    <property type="entry name" value="F-box"/>
    <property type="match status" value="1"/>
</dbReference>
<dbReference type="InterPro" id="IPR036047">
    <property type="entry name" value="F-box-like_dom_sf"/>
</dbReference>